<evidence type="ECO:0000256" key="2">
    <source>
        <dbReference type="ARBA" id="ARBA00023098"/>
    </source>
</evidence>
<organism evidence="5 6">
    <name type="scientific">Cymbomonas tetramitiformis</name>
    <dbReference type="NCBI Taxonomy" id="36881"/>
    <lineage>
        <taxon>Eukaryota</taxon>
        <taxon>Viridiplantae</taxon>
        <taxon>Chlorophyta</taxon>
        <taxon>Pyramimonadophyceae</taxon>
        <taxon>Pyramimonadales</taxon>
        <taxon>Pyramimonadaceae</taxon>
        <taxon>Cymbomonas</taxon>
    </lineage>
</organism>
<feature type="compositionally biased region" description="Basic and acidic residues" evidence="3">
    <location>
        <begin position="605"/>
        <end position="630"/>
    </location>
</feature>
<evidence type="ECO:0000256" key="3">
    <source>
        <dbReference type="SAM" id="MobiDB-lite"/>
    </source>
</evidence>
<feature type="compositionally biased region" description="Acidic residues" evidence="3">
    <location>
        <begin position="644"/>
        <end position="653"/>
    </location>
</feature>
<dbReference type="GO" id="GO:0005737">
    <property type="term" value="C:cytoplasm"/>
    <property type="evidence" value="ECO:0007669"/>
    <property type="project" value="TreeGrafter"/>
</dbReference>
<keyword evidence="4" id="KW-0472">Membrane</keyword>
<reference evidence="5 6" key="1">
    <citation type="journal article" date="2015" name="Genome Biol. Evol.">
        <title>Comparative Genomics of a Bacterivorous Green Alga Reveals Evolutionary Causalities and Consequences of Phago-Mixotrophic Mode of Nutrition.</title>
        <authorList>
            <person name="Burns J.A."/>
            <person name="Paasch A."/>
            <person name="Narechania A."/>
            <person name="Kim E."/>
        </authorList>
    </citation>
    <scope>NUCLEOTIDE SEQUENCE [LARGE SCALE GENOMIC DNA]</scope>
    <source>
        <strain evidence="5 6">PLY_AMNH</strain>
    </source>
</reference>
<feature type="compositionally biased region" description="Basic and acidic residues" evidence="3">
    <location>
        <begin position="882"/>
        <end position="892"/>
    </location>
</feature>
<feature type="transmembrane region" description="Helical" evidence="4">
    <location>
        <begin position="13"/>
        <end position="31"/>
    </location>
</feature>
<gene>
    <name evidence="5" type="ORF">CYMTET_19987</name>
</gene>
<feature type="transmembrane region" description="Helical" evidence="4">
    <location>
        <begin position="38"/>
        <end position="58"/>
    </location>
</feature>
<proteinExistence type="predicted"/>
<accession>A0AAE0G523</accession>
<feature type="compositionally biased region" description="Basic and acidic residues" evidence="3">
    <location>
        <begin position="772"/>
        <end position="782"/>
    </location>
</feature>
<dbReference type="Proteomes" id="UP001190700">
    <property type="component" value="Unassembled WGS sequence"/>
</dbReference>
<evidence type="ECO:0000313" key="6">
    <source>
        <dbReference type="Proteomes" id="UP001190700"/>
    </source>
</evidence>
<evidence type="ECO:0000256" key="4">
    <source>
        <dbReference type="SAM" id="Phobius"/>
    </source>
</evidence>
<keyword evidence="4" id="KW-1133">Transmembrane helix</keyword>
<feature type="region of interest" description="Disordered" evidence="3">
    <location>
        <begin position="767"/>
        <end position="796"/>
    </location>
</feature>
<feature type="region of interest" description="Disordered" evidence="3">
    <location>
        <begin position="600"/>
        <end position="666"/>
    </location>
</feature>
<comment type="caution">
    <text evidence="5">The sequence shown here is derived from an EMBL/GenBank/DDBJ whole genome shotgun (WGS) entry which is preliminary data.</text>
</comment>
<dbReference type="InterPro" id="IPR039034">
    <property type="entry name" value="INPP4"/>
</dbReference>
<dbReference type="AlphaFoldDB" id="A0AAE0G523"/>
<keyword evidence="4" id="KW-0812">Transmembrane</keyword>
<feature type="transmembrane region" description="Helical" evidence="4">
    <location>
        <begin position="107"/>
        <end position="129"/>
    </location>
</feature>
<feature type="compositionally biased region" description="Acidic residues" evidence="3">
    <location>
        <begin position="836"/>
        <end position="846"/>
    </location>
</feature>
<dbReference type="PANTHER" id="PTHR12187">
    <property type="entry name" value="AGAP000124-PA"/>
    <property type="match status" value="1"/>
</dbReference>
<sequence length="1225" mass="139592">MACGLTTAVAWNMYIYCVALGMMGVVFLWHIHARRKRTVLVLLATEVALVLRLVWYWAKCAEWESDIDEAYVRGISRAATLAQLGATTLVILFWVEVIDVHRSFENWLRPTGFCLYLILFALSGVITFQEIGINYYVEVVAYFVLGFAFLVGLRIYTRMALLNAHLAQRFLLVSLVCACSYFLRASLVVMYIATGKDQPEDQDYHDVGIIATFFYTIPELFPSLVLITTLPRSKLLGAGVRIPALKQNDREGAFRVAVGSLVDIGITCNELVVTNLGCPVGALFTRKACFVALFMAKTEYRPKNKDEAVAEDRFSVPEEKWEYVHSTEILPRDFWNNVQQMVDSIPFHALLPIVIPGVEDDFLMKFQVYTSDSDYHNDPQEEALAHPPVGVSYCLLSDLVQSHGRKTLEINLVSNMKHRHVTKQSMVVVQLYHHPRAPSQLIQGDRVREMARSFRFTGSSHQELHMCEEMVESPLAFHVPQMWLELRAQELRDEAARDIAASAGHGVKSELLLPLAEDYDRRAALYEEKRDCFKTSSQKEDNDLMAIPTNLHAHTMYVQSTYKNSFSVLKSVQHLIVTLGVPAAHALKFKKGGIRQLEQARRKKFEKDSERRKSHKVFDEERERSGSREQVEDEQLLRQNTSYEDPDEEEASEEKEAKKEKKDKKKKNPYASDLSFMIKQRMDFALPQALAGMLCVVLRQIQAVAETELRCKTQGTRRFLTNLTNLGILMGWESLVSTQGKELGMLADMQASVMELSNVRLKFVPPAGWTRPSEKTQAKDESIESQSDEITQEGKSGWKILQRFTKRVSQTGIPSSSDSKRKSTLWQELTKKPDRDEGDVEQGDDEVSQRLRRSSSTGDLPKNLRVQEDATTSSCTTPAGRQNEDDSTDKPKRVTKRNNRGKSESIWNRVSMLFTAMPNGLDSGQDGENNEKFEKDSELSFNPLFEAEPLPAGLGDSETPPALWPQSKALDGLERKNMDEHRQGILRHEWGEVVKMYRNKVEGKTVLTVEVELPRWQFRVLPSDVQQGHLVRIVPLVFTQGINEMQTVANKLDHMLHLTEMQDQINMESLELLEIFFAEWQAEIQEHGTYHERTVLLGTLELRLDEIRKQVVESQGSNTKDVEILELTAEFVRQLDGLRITMCKSAKDRTGMSVTLEEARLLYRHHGLKPWDVQQVMDITRSYGVRRENCKKNIGVARFAFNRIQVEALPQQYQPPLNCIGAKVS</sequence>
<evidence type="ECO:0000313" key="5">
    <source>
        <dbReference type="EMBL" id="KAK3271678.1"/>
    </source>
</evidence>
<evidence type="ECO:0000256" key="1">
    <source>
        <dbReference type="ARBA" id="ARBA00022801"/>
    </source>
</evidence>
<feature type="compositionally biased region" description="Polar residues" evidence="3">
    <location>
        <begin position="869"/>
        <end position="880"/>
    </location>
</feature>
<feature type="transmembrane region" description="Helical" evidence="4">
    <location>
        <begin position="78"/>
        <end position="95"/>
    </location>
</feature>
<keyword evidence="6" id="KW-1185">Reference proteome</keyword>
<dbReference type="PANTHER" id="PTHR12187:SF11">
    <property type="entry name" value="PHOSPHATIDYLINOSITOL-3,4-BISPHOSPHATE 4-PHOSPHATASE"/>
    <property type="match status" value="1"/>
</dbReference>
<name>A0AAE0G523_9CHLO</name>
<keyword evidence="2" id="KW-0443">Lipid metabolism</keyword>
<feature type="transmembrane region" description="Helical" evidence="4">
    <location>
        <begin position="169"/>
        <end position="193"/>
    </location>
</feature>
<dbReference type="EMBL" id="LGRX02009446">
    <property type="protein sequence ID" value="KAK3271678.1"/>
    <property type="molecule type" value="Genomic_DNA"/>
</dbReference>
<dbReference type="GO" id="GO:0016316">
    <property type="term" value="F:phosphatidylinositol-3,4-bisphosphate 4-phosphatase activity"/>
    <property type="evidence" value="ECO:0007669"/>
    <property type="project" value="InterPro"/>
</dbReference>
<feature type="region of interest" description="Disordered" evidence="3">
    <location>
        <begin position="809"/>
        <end position="906"/>
    </location>
</feature>
<protein>
    <submittedName>
        <fullName evidence="5">Uncharacterized protein</fullName>
    </submittedName>
</protein>
<feature type="transmembrane region" description="Helical" evidence="4">
    <location>
        <begin position="135"/>
        <end position="157"/>
    </location>
</feature>
<keyword evidence="1" id="KW-0378">Hydrolase</keyword>